<dbReference type="STRING" id="561180.BIFGAL_04054"/>
<protein>
    <submittedName>
        <fullName evidence="9">Phage infection protein</fullName>
    </submittedName>
    <submittedName>
        <fullName evidence="8">YhgE/Pip domain protein</fullName>
    </submittedName>
</protein>
<accession>D1NW09</accession>
<evidence type="ECO:0000256" key="5">
    <source>
        <dbReference type="SAM" id="Coils"/>
    </source>
</evidence>
<evidence type="ECO:0000313" key="8">
    <source>
        <dbReference type="EMBL" id="EFA22295.1"/>
    </source>
</evidence>
<feature type="transmembrane region" description="Helical" evidence="6">
    <location>
        <begin position="648"/>
        <end position="665"/>
    </location>
</feature>
<comment type="caution">
    <text evidence="8">The sequence shown here is derived from an EMBL/GenBank/DDBJ whole genome shotgun (WGS) entry which is preliminary data.</text>
</comment>
<keyword evidence="11" id="KW-1185">Reference proteome</keyword>
<feature type="domain" description="ABC-2 type transporter transmembrane" evidence="7">
    <location>
        <begin position="354"/>
        <end position="705"/>
    </location>
</feature>
<keyword evidence="5" id="KW-0175">Coiled coil</keyword>
<dbReference type="Gene3D" id="3.40.1710.10">
    <property type="entry name" value="abc type-2 transporter like domain"/>
    <property type="match status" value="1"/>
</dbReference>
<evidence type="ECO:0000256" key="2">
    <source>
        <dbReference type="ARBA" id="ARBA00022692"/>
    </source>
</evidence>
<evidence type="ECO:0000259" key="7">
    <source>
        <dbReference type="Pfam" id="PF12698"/>
    </source>
</evidence>
<dbReference type="PANTHER" id="PTHR43077">
    <property type="entry name" value="TRANSPORT PERMEASE YVFS-RELATED"/>
    <property type="match status" value="1"/>
</dbReference>
<organism evidence="8 10">
    <name type="scientific">Bifidobacterium gallicum DSM 20093 = LMG 11596</name>
    <dbReference type="NCBI Taxonomy" id="561180"/>
    <lineage>
        <taxon>Bacteria</taxon>
        <taxon>Bacillati</taxon>
        <taxon>Actinomycetota</taxon>
        <taxon>Actinomycetes</taxon>
        <taxon>Bifidobacteriales</taxon>
        <taxon>Bifidobacteriaceae</taxon>
        <taxon>Bifidobacterium</taxon>
    </lineage>
</organism>
<dbReference type="OrthoDB" id="9811483at2"/>
<feature type="coiled-coil region" evidence="5">
    <location>
        <begin position="314"/>
        <end position="341"/>
    </location>
</feature>
<gene>
    <name evidence="9" type="ORF">BGLCM_0041</name>
    <name evidence="8" type="ORF">BIFGAL_04054</name>
</gene>
<comment type="subcellular location">
    <subcellularLocation>
        <location evidence="1">Membrane</location>
        <topology evidence="1">Multi-pass membrane protein</topology>
    </subcellularLocation>
</comment>
<dbReference type="RefSeq" id="WP_006295506.1">
    <property type="nucleotide sequence ID" value="NZ_ABXB03000004.1"/>
</dbReference>
<name>D1NW09_9BIFI</name>
<reference evidence="9 11" key="2">
    <citation type="submission" date="2014-03" db="EMBL/GenBank/DDBJ databases">
        <title>Genomics of Bifidobacteria.</title>
        <authorList>
            <person name="Ventura M."/>
            <person name="Milani C."/>
            <person name="Lugli G.A."/>
        </authorList>
    </citation>
    <scope>NUCLEOTIDE SEQUENCE [LARGE SCALE GENOMIC DNA]</scope>
    <source>
        <strain evidence="9 11">LMG 11596</strain>
    </source>
</reference>
<dbReference type="NCBIfam" id="TIGR03062">
    <property type="entry name" value="pip_yhgE_Cterm"/>
    <property type="match status" value="1"/>
</dbReference>
<dbReference type="eggNOG" id="COG1511">
    <property type="taxonomic scope" value="Bacteria"/>
</dbReference>
<dbReference type="GO" id="GO:0140359">
    <property type="term" value="F:ABC-type transporter activity"/>
    <property type="evidence" value="ECO:0007669"/>
    <property type="project" value="InterPro"/>
</dbReference>
<keyword evidence="2 6" id="KW-0812">Transmembrane</keyword>
<feature type="transmembrane region" description="Helical" evidence="6">
    <location>
        <begin position="568"/>
        <end position="594"/>
    </location>
</feature>
<proteinExistence type="predicted"/>
<reference evidence="8 10" key="1">
    <citation type="submission" date="2009-11" db="EMBL/GenBank/DDBJ databases">
        <authorList>
            <person name="Weinstock G."/>
            <person name="Sodergren E."/>
            <person name="Clifton S."/>
            <person name="Fulton L."/>
            <person name="Fulton B."/>
            <person name="Courtney L."/>
            <person name="Fronick C."/>
            <person name="Harrison M."/>
            <person name="Strong C."/>
            <person name="Farmer C."/>
            <person name="Delahaunty K."/>
            <person name="Markovic C."/>
            <person name="Hall O."/>
            <person name="Minx P."/>
            <person name="Tomlinson C."/>
            <person name="Mitreva M."/>
            <person name="Nelson J."/>
            <person name="Hou S."/>
            <person name="Wollam A."/>
            <person name="Pepin K.H."/>
            <person name="Johnson M."/>
            <person name="Bhonagiri V."/>
            <person name="Nash W.E."/>
            <person name="Warren W."/>
            <person name="Chinwalla A."/>
            <person name="Mardis E.R."/>
            <person name="Wilson R.K."/>
        </authorList>
    </citation>
    <scope>NUCLEOTIDE SEQUENCE [LARGE SCALE GENOMIC DNA]</scope>
    <source>
        <strain evidence="8 10">DSM 20093</strain>
    </source>
</reference>
<evidence type="ECO:0000256" key="3">
    <source>
        <dbReference type="ARBA" id="ARBA00022989"/>
    </source>
</evidence>
<evidence type="ECO:0000313" key="11">
    <source>
        <dbReference type="Proteomes" id="UP000029074"/>
    </source>
</evidence>
<dbReference type="InterPro" id="IPR051328">
    <property type="entry name" value="T7SS_ABC-Transporter"/>
</dbReference>
<dbReference type="InterPro" id="IPR017500">
    <property type="entry name" value="Phage_infect_YhgE_N"/>
</dbReference>
<dbReference type="AlphaFoldDB" id="D1NW09"/>
<dbReference type="Proteomes" id="UP000029074">
    <property type="component" value="Unassembled WGS sequence"/>
</dbReference>
<evidence type="ECO:0000313" key="10">
    <source>
        <dbReference type="Proteomes" id="UP000003656"/>
    </source>
</evidence>
<dbReference type="InterPro" id="IPR017501">
    <property type="entry name" value="Phage_infect_YhgE_C"/>
</dbReference>
<dbReference type="NCBIfam" id="TIGR03061">
    <property type="entry name" value="pip_yhgE_Nterm"/>
    <property type="match status" value="1"/>
</dbReference>
<keyword evidence="4 6" id="KW-0472">Membrane</keyword>
<dbReference type="GO" id="GO:0016020">
    <property type="term" value="C:membrane"/>
    <property type="evidence" value="ECO:0007669"/>
    <property type="project" value="UniProtKB-SubCell"/>
</dbReference>
<dbReference type="Proteomes" id="UP000003656">
    <property type="component" value="Unassembled WGS sequence"/>
</dbReference>
<evidence type="ECO:0000256" key="1">
    <source>
        <dbReference type="ARBA" id="ARBA00004141"/>
    </source>
</evidence>
<feature type="domain" description="ABC-2 type transporter transmembrane" evidence="7">
    <location>
        <begin position="22"/>
        <end position="203"/>
    </location>
</feature>
<feature type="transmembrane region" description="Helical" evidence="6">
    <location>
        <begin position="685"/>
        <end position="707"/>
    </location>
</feature>
<feature type="transmembrane region" description="Helical" evidence="6">
    <location>
        <begin position="606"/>
        <end position="627"/>
    </location>
</feature>
<sequence>MKTMWHIFTGDVRRMASNVVSIIITIGLVVIPGLFTWFNVSACWDPFANTKNLQFAIANEDEGYSSDLLPMKISVGSEIVNSLRANSQLDWTFTTADQAIDGTKSGEYYAAVVIPKDFSRNMMTFFDADAHHATLDYYDNEKSNALAPHLTGEGADEISATINQMFAKELVSSALGIATALINNLDKPEAQQRLATFNQNISALAGTLTDAATALSTYSALTGGAQTLLTSTASLVHSADDAASSASGELTTAKQSVADLSAALGTSASALSGALSSSADAFSAVGSKAKSLFSDADTQAGDSASALRAMATRVNDQAATYEQLRNRLDALSNQLPQQAQQSLKTIVSRFDALVSLQHSLADKLNSAASDIDSNVSVSQGKREQINNLFSQARSMISGINTDFSSSLKPDLDSMLASFSSAGTQLASTAGDIKDSFGDLDSITGTANEQLTRANETITKASESLSRAGKQLTDFQSKFSAALESGDANTIKQLLGSDPSSLASALSAPVALKRHAVFPVSTFGASLAPFYTFIPLWVGALLLGVTLQPELSKKRRAKLGDKLKPHQEFLGHYGIYCLLALCQATFDCGGTLLFLKLPVVHPWLFMLSGWTASFVFSLFVYTMIVSFANVGKAISVLMLIMQISGSDGAYPISILPALISDVHPFLPVSYAVTMMRGAIAGVYGNTYWVAMGKLLCFVPPLLLIGLVLRKPLMKFNTWYLAKVESTQVLT</sequence>
<dbReference type="EMBL" id="JGYW01000001">
    <property type="protein sequence ID" value="KFI60022.1"/>
    <property type="molecule type" value="Genomic_DNA"/>
</dbReference>
<feature type="transmembrane region" description="Helical" evidence="6">
    <location>
        <begin position="527"/>
        <end position="547"/>
    </location>
</feature>
<keyword evidence="3 6" id="KW-1133">Transmembrane helix</keyword>
<dbReference type="Pfam" id="PF12698">
    <property type="entry name" value="ABC2_membrane_3"/>
    <property type="match status" value="2"/>
</dbReference>
<evidence type="ECO:0000256" key="4">
    <source>
        <dbReference type="ARBA" id="ARBA00023136"/>
    </source>
</evidence>
<feature type="transmembrane region" description="Helical" evidence="6">
    <location>
        <begin position="20"/>
        <end position="40"/>
    </location>
</feature>
<evidence type="ECO:0000313" key="9">
    <source>
        <dbReference type="EMBL" id="KFI60022.1"/>
    </source>
</evidence>
<dbReference type="EMBL" id="ABXB03000004">
    <property type="protein sequence ID" value="EFA22295.1"/>
    <property type="molecule type" value="Genomic_DNA"/>
</dbReference>
<dbReference type="PANTHER" id="PTHR43077:SF10">
    <property type="entry name" value="TRANSPORT PERMEASE PROTEIN"/>
    <property type="match status" value="1"/>
</dbReference>
<dbReference type="InterPro" id="IPR013525">
    <property type="entry name" value="ABC2_TM"/>
</dbReference>
<evidence type="ECO:0000256" key="6">
    <source>
        <dbReference type="SAM" id="Phobius"/>
    </source>
</evidence>